<accession>A0A0F9E9A1</accession>
<evidence type="ECO:0000256" key="1">
    <source>
        <dbReference type="SAM" id="MobiDB-lite"/>
    </source>
</evidence>
<dbReference type="EMBL" id="LAZR01038022">
    <property type="protein sequence ID" value="KKL20638.1"/>
    <property type="molecule type" value="Genomic_DNA"/>
</dbReference>
<dbReference type="AlphaFoldDB" id="A0A0F9E9A1"/>
<feature type="non-terminal residue" evidence="2">
    <location>
        <position position="1"/>
    </location>
</feature>
<sequence length="62" mass="7166">KYHRPVCESCPESPEEPEIKPVFRPRPIDKELDQLKAGLTHLQGKLNEHINISKKKGKYTLT</sequence>
<protein>
    <submittedName>
        <fullName evidence="2">Uncharacterized protein</fullName>
    </submittedName>
</protein>
<reference evidence="2" key="1">
    <citation type="journal article" date="2015" name="Nature">
        <title>Complex archaea that bridge the gap between prokaryotes and eukaryotes.</title>
        <authorList>
            <person name="Spang A."/>
            <person name="Saw J.H."/>
            <person name="Jorgensen S.L."/>
            <person name="Zaremba-Niedzwiedzka K."/>
            <person name="Martijn J."/>
            <person name="Lind A.E."/>
            <person name="van Eijk R."/>
            <person name="Schleper C."/>
            <person name="Guy L."/>
            <person name="Ettema T.J."/>
        </authorList>
    </citation>
    <scope>NUCLEOTIDE SEQUENCE</scope>
</reference>
<feature type="region of interest" description="Disordered" evidence="1">
    <location>
        <begin position="1"/>
        <end position="21"/>
    </location>
</feature>
<evidence type="ECO:0000313" key="2">
    <source>
        <dbReference type="EMBL" id="KKL20638.1"/>
    </source>
</evidence>
<proteinExistence type="predicted"/>
<comment type="caution">
    <text evidence="2">The sequence shown here is derived from an EMBL/GenBank/DDBJ whole genome shotgun (WGS) entry which is preliminary data.</text>
</comment>
<organism evidence="2">
    <name type="scientific">marine sediment metagenome</name>
    <dbReference type="NCBI Taxonomy" id="412755"/>
    <lineage>
        <taxon>unclassified sequences</taxon>
        <taxon>metagenomes</taxon>
        <taxon>ecological metagenomes</taxon>
    </lineage>
</organism>
<name>A0A0F9E9A1_9ZZZZ</name>
<gene>
    <name evidence="2" type="ORF">LCGC14_2453430</name>
</gene>